<dbReference type="InterPro" id="IPR004088">
    <property type="entry name" value="KH_dom_type_1"/>
</dbReference>
<dbReference type="InterPro" id="IPR004087">
    <property type="entry name" value="KH_dom"/>
</dbReference>
<feature type="region of interest" description="Disordered" evidence="3">
    <location>
        <begin position="1"/>
        <end position="32"/>
    </location>
</feature>
<dbReference type="PROSITE" id="PS50084">
    <property type="entry name" value="KH_TYPE_1"/>
    <property type="match status" value="3"/>
</dbReference>
<evidence type="ECO:0000256" key="3">
    <source>
        <dbReference type="SAM" id="MobiDB-lite"/>
    </source>
</evidence>
<dbReference type="Pfam" id="PF00013">
    <property type="entry name" value="KH_1"/>
    <property type="match status" value="3"/>
</dbReference>
<name>A0A814FQN3_ADIRI</name>
<dbReference type="SMART" id="SM00322">
    <property type="entry name" value="KH"/>
    <property type="match status" value="3"/>
</dbReference>
<accession>A0A814FQN3</accession>
<dbReference type="AlphaFoldDB" id="A0A814FQN3"/>
<dbReference type="SUPFAM" id="SSF54791">
    <property type="entry name" value="Eukaryotic type KH-domain (KH-domain type I)"/>
    <property type="match status" value="3"/>
</dbReference>
<keyword evidence="1" id="KW-0677">Repeat</keyword>
<dbReference type="EMBL" id="CAJNOR010003754">
    <property type="protein sequence ID" value="CAF1444685.1"/>
    <property type="molecule type" value="Genomic_DNA"/>
</dbReference>
<gene>
    <name evidence="5" type="ORF">EDS130_LOCUS14009</name>
    <name evidence="6" type="ORF">XAT740_LOCUS36521</name>
</gene>
<sequence length="378" mass="40860">MTSSDDDYGQVSNNNTANNISNRRINSNSNNPYSAGSNIEIRLLMTSRDAGAVIGKSGVAIQKLRADHSRIIIQVPDCASPERVLILSGEEEQCFDALYQIIPCLTDSARLSAFNRKRQTASGSASDQIQSNSNNDEPSTAEIRILVHQIYCGAIIGKGGQHIKELRQSYNLDIKVFSQCCPMSHERIICLHGKLDDIIECLKNIYNLISTSSQQPRGSPLIQYDPHNFDVYAVNEYGGFANAATGDNRSGYNSRGAYPATTPRGGMYSIRPLPSLVHVPYGGGSGLGARFSNTAVLTSTRVTLPNELVGAVIGPRGAKIQQIRQSTNANIIIDDQAIPSGNGGGGDRIITIEGTPEQISRAQSLLQQAVRQSGLWRP</sequence>
<dbReference type="Proteomes" id="UP000663852">
    <property type="component" value="Unassembled WGS sequence"/>
</dbReference>
<protein>
    <recommendedName>
        <fullName evidence="4">K Homology domain-containing protein</fullName>
    </recommendedName>
</protein>
<evidence type="ECO:0000256" key="1">
    <source>
        <dbReference type="ARBA" id="ARBA00022737"/>
    </source>
</evidence>
<evidence type="ECO:0000256" key="2">
    <source>
        <dbReference type="PROSITE-ProRule" id="PRU00117"/>
    </source>
</evidence>
<evidence type="ECO:0000313" key="7">
    <source>
        <dbReference type="Proteomes" id="UP000663828"/>
    </source>
</evidence>
<feature type="domain" description="K Homology" evidence="4">
    <location>
        <begin position="139"/>
        <end position="210"/>
    </location>
</feature>
<keyword evidence="7" id="KW-1185">Reference proteome</keyword>
<dbReference type="EMBL" id="CAJNOJ010000056">
    <property type="protein sequence ID" value="CAF0983704.1"/>
    <property type="molecule type" value="Genomic_DNA"/>
</dbReference>
<proteinExistence type="predicted"/>
<evidence type="ECO:0000313" key="6">
    <source>
        <dbReference type="EMBL" id="CAF1444685.1"/>
    </source>
</evidence>
<dbReference type="InterPro" id="IPR036612">
    <property type="entry name" value="KH_dom_type_1_sf"/>
</dbReference>
<dbReference type="Proteomes" id="UP000663828">
    <property type="component" value="Unassembled WGS sequence"/>
</dbReference>
<dbReference type="GO" id="GO:0003723">
    <property type="term" value="F:RNA binding"/>
    <property type="evidence" value="ECO:0007669"/>
    <property type="project" value="UniProtKB-UniRule"/>
</dbReference>
<evidence type="ECO:0000259" key="4">
    <source>
        <dbReference type="SMART" id="SM00322"/>
    </source>
</evidence>
<comment type="caution">
    <text evidence="5">The sequence shown here is derived from an EMBL/GenBank/DDBJ whole genome shotgun (WGS) entry which is preliminary data.</text>
</comment>
<feature type="compositionally biased region" description="Low complexity" evidence="3">
    <location>
        <begin position="12"/>
        <end position="31"/>
    </location>
</feature>
<dbReference type="Gene3D" id="3.30.1370.10">
    <property type="entry name" value="K Homology domain, type 1"/>
    <property type="match status" value="3"/>
</dbReference>
<evidence type="ECO:0000313" key="5">
    <source>
        <dbReference type="EMBL" id="CAF0983704.1"/>
    </source>
</evidence>
<dbReference type="OrthoDB" id="1937934at2759"/>
<feature type="domain" description="K Homology" evidence="4">
    <location>
        <begin position="296"/>
        <end position="371"/>
    </location>
</feature>
<reference evidence="5" key="1">
    <citation type="submission" date="2021-02" db="EMBL/GenBank/DDBJ databases">
        <authorList>
            <person name="Nowell W R."/>
        </authorList>
    </citation>
    <scope>NUCLEOTIDE SEQUENCE</scope>
</reference>
<evidence type="ECO:0000313" key="8">
    <source>
        <dbReference type="Proteomes" id="UP000663852"/>
    </source>
</evidence>
<feature type="domain" description="K Homology" evidence="4">
    <location>
        <begin position="37"/>
        <end position="106"/>
    </location>
</feature>
<dbReference type="PANTHER" id="PTHR10288">
    <property type="entry name" value="KH DOMAIN CONTAINING RNA BINDING PROTEIN"/>
    <property type="match status" value="1"/>
</dbReference>
<keyword evidence="2" id="KW-0694">RNA-binding</keyword>
<organism evidence="5 8">
    <name type="scientific">Adineta ricciae</name>
    <name type="common">Rotifer</name>
    <dbReference type="NCBI Taxonomy" id="249248"/>
    <lineage>
        <taxon>Eukaryota</taxon>
        <taxon>Metazoa</taxon>
        <taxon>Spiralia</taxon>
        <taxon>Gnathifera</taxon>
        <taxon>Rotifera</taxon>
        <taxon>Eurotatoria</taxon>
        <taxon>Bdelloidea</taxon>
        <taxon>Adinetida</taxon>
        <taxon>Adinetidae</taxon>
        <taxon>Adineta</taxon>
    </lineage>
</organism>